<proteinExistence type="predicted"/>
<keyword evidence="3" id="KW-1185">Reference proteome</keyword>
<protein>
    <submittedName>
        <fullName evidence="2">Uncharacterized protein</fullName>
    </submittedName>
</protein>
<gene>
    <name evidence="2" type="ORF">PR048_033455</name>
</gene>
<sequence>MKTVPQRGCVKLHKQLPFPKSQDDAKTFRLYRFALTDEHIRTRITATDVLAPRPVRSPDLFRTARSGPSSMAPALAVASSWLIIRSHFPSRPCTGIFATGTTVDERLACSPPTKAIRAQSPAGSLRIFAYGNRAGRDAVFRRVFFVGDLPFPPAISFRRCSILTSVTLIGSQYLAVKSRPNLFTLPPLSSHLFQRPHPSTGRQATNQDRSRERRRRAKAPETPRAVATSNIAKGNNSNRDGCRFRSRASELIDLSRKGRARAAKTGRSPLSFTIRPGLRGWAKPYTEIRKHGSYKGHTGTRYNSAIATTRRALNWHAVFSSSVLSIRNRRSPHVCPGRFYCPERVRFAFPGADYPRNIRPDPYLRTLCGTGAHDIECLGICSWLVELKRLVENGRGSLLFFNLVPAVTREVFGRIWEPFSLLVFRHIVTALRIWMKFGTRCRGGTDIFLLRVLLGVGSTRVVLARHSGGAGIVRGRAGTCGVRLPRPHTRHEGGGGGSVRARDTHARAAGVRECEDLEILGVQRPAGWTLHSYVRIRRYQLHIGCLLSQRKATIGPAFPRRYQTSCDGLNRIILEIDFHSNSLVWNRSMRVKRGEYGAAPKCKGWEKRDIPEKTRRTVGIVRQDSHVRKSGSDPAGYRTRRCCAQRGWERSLRSGWMLSRGGRSAAGMSNTAVLSCQVSQEHRENENELTGPGVSTALVRNTKLTPQARCHSFVHLTRFYIWIPDMPLAEFEPISNLLENKDRIPYYQNWSITVSTLASHQGEPGSIPGNGIRGYTLQKLSFIEVLERKLPKIGIKKFVLLVKYDCNNFIYRHSVHPTNISGNRARRCRWSAGFSRGSPVSPASSIPALHHIDFIIISLLRTAQNSSLFIINKRQDVILTSLPSAGTQGRGKRQNPEKTRIFRHDSDVRKSTSDPARESNPVTLRKSTRWDVHPVTYQRALDWKTVNSALPWLAAGQYVPETIVTRYCPALSRWTHLNPPHRRFRWVWRRRKNVLVRLAGASALRDASRELGKILDTIYTAATQRPAVFDGGRLAKCARVKKGRRRLEIAGRRRLKYNRYTQHDENTARLADRSDRALDVHVNIDLMAPALNTQNQYKLDFQHLYTEVSFAIGSQFIRHTLDNSEPIADLQGNNSATLVADDQPMMNVVENSMHAQCGVDQ</sequence>
<dbReference type="Proteomes" id="UP001159363">
    <property type="component" value="Chromosome 16"/>
</dbReference>
<evidence type="ECO:0000313" key="2">
    <source>
        <dbReference type="EMBL" id="KAJ8865932.1"/>
    </source>
</evidence>
<name>A0ABQ9G3F2_9NEOP</name>
<feature type="compositionally biased region" description="Basic and acidic residues" evidence="1">
    <location>
        <begin position="894"/>
        <end position="917"/>
    </location>
</feature>
<comment type="caution">
    <text evidence="2">The sequence shown here is derived from an EMBL/GenBank/DDBJ whole genome shotgun (WGS) entry which is preliminary data.</text>
</comment>
<feature type="compositionally biased region" description="Polar residues" evidence="1">
    <location>
        <begin position="227"/>
        <end position="239"/>
    </location>
</feature>
<reference evidence="2 3" key="1">
    <citation type="submission" date="2023-02" db="EMBL/GenBank/DDBJ databases">
        <title>LHISI_Scaffold_Assembly.</title>
        <authorList>
            <person name="Stuart O.P."/>
            <person name="Cleave R."/>
            <person name="Magrath M.J.L."/>
            <person name="Mikheyev A.S."/>
        </authorList>
    </citation>
    <scope>NUCLEOTIDE SEQUENCE [LARGE SCALE GENOMIC DNA]</scope>
    <source>
        <strain evidence="2">Daus_M_001</strain>
        <tissue evidence="2">Leg muscle</tissue>
    </source>
</reference>
<feature type="region of interest" description="Disordered" evidence="1">
    <location>
        <begin position="188"/>
        <end position="242"/>
    </location>
</feature>
<evidence type="ECO:0000313" key="3">
    <source>
        <dbReference type="Proteomes" id="UP001159363"/>
    </source>
</evidence>
<feature type="region of interest" description="Disordered" evidence="1">
    <location>
        <begin position="885"/>
        <end position="923"/>
    </location>
</feature>
<evidence type="ECO:0000256" key="1">
    <source>
        <dbReference type="SAM" id="MobiDB-lite"/>
    </source>
</evidence>
<accession>A0ABQ9G3F2</accession>
<dbReference type="EMBL" id="JARBHB010000017">
    <property type="protein sequence ID" value="KAJ8865932.1"/>
    <property type="molecule type" value="Genomic_DNA"/>
</dbReference>
<organism evidence="2 3">
    <name type="scientific">Dryococelus australis</name>
    <dbReference type="NCBI Taxonomy" id="614101"/>
    <lineage>
        <taxon>Eukaryota</taxon>
        <taxon>Metazoa</taxon>
        <taxon>Ecdysozoa</taxon>
        <taxon>Arthropoda</taxon>
        <taxon>Hexapoda</taxon>
        <taxon>Insecta</taxon>
        <taxon>Pterygota</taxon>
        <taxon>Neoptera</taxon>
        <taxon>Polyneoptera</taxon>
        <taxon>Phasmatodea</taxon>
        <taxon>Verophasmatodea</taxon>
        <taxon>Anareolatae</taxon>
        <taxon>Phasmatidae</taxon>
        <taxon>Eurycanthinae</taxon>
        <taxon>Dryococelus</taxon>
    </lineage>
</organism>